<dbReference type="Proteomes" id="UP000254000">
    <property type="component" value="Unassembled WGS sequence"/>
</dbReference>
<gene>
    <name evidence="1" type="ORF">C1877_07125</name>
</gene>
<comment type="caution">
    <text evidence="1">The sequence shown here is derived from an EMBL/GenBank/DDBJ whole genome shotgun (WGS) entry which is preliminary data.</text>
</comment>
<sequence length="77" mass="8320">MNREEFMALESPKKAEELNGFIEAGMSQKEAMAQIGVSLKDLMAAQVFFSKGEGRFVSNAVGGFSNFHSDTTAKAAK</sequence>
<evidence type="ECO:0000313" key="2">
    <source>
        <dbReference type="Proteomes" id="UP000254000"/>
    </source>
</evidence>
<evidence type="ECO:0000313" key="1">
    <source>
        <dbReference type="EMBL" id="RDB65865.1"/>
    </source>
</evidence>
<dbReference type="AlphaFoldDB" id="A0A369M5W5"/>
<dbReference type="EMBL" id="PPTS01000003">
    <property type="protein sequence ID" value="RDB65865.1"/>
    <property type="molecule type" value="Genomic_DNA"/>
</dbReference>
<accession>A0A369M5W5</accession>
<protein>
    <submittedName>
        <fullName evidence="1">Uncharacterized protein</fullName>
    </submittedName>
</protein>
<organism evidence="1 2">
    <name type="scientific">Gordonibacter pamelaeae</name>
    <dbReference type="NCBI Taxonomy" id="471189"/>
    <lineage>
        <taxon>Bacteria</taxon>
        <taxon>Bacillati</taxon>
        <taxon>Actinomycetota</taxon>
        <taxon>Coriobacteriia</taxon>
        <taxon>Eggerthellales</taxon>
        <taxon>Eggerthellaceae</taxon>
        <taxon>Gordonibacter</taxon>
    </lineage>
</organism>
<name>A0A369M5W5_9ACTN</name>
<proteinExistence type="predicted"/>
<keyword evidence="2" id="KW-1185">Reference proteome</keyword>
<reference evidence="1 2" key="1">
    <citation type="journal article" date="2018" name="Elife">
        <title>Discovery and characterization of a prevalent human gut bacterial enzyme sufficient for the inactivation of a family of plant toxins.</title>
        <authorList>
            <person name="Koppel N."/>
            <person name="Bisanz J.E."/>
            <person name="Pandelia M.E."/>
            <person name="Turnbaugh P.J."/>
            <person name="Balskus E.P."/>
        </authorList>
    </citation>
    <scope>NUCLEOTIDE SEQUENCE [LARGE SCALE GENOMIC DNA]</scope>
    <source>
        <strain evidence="1 2">3C</strain>
    </source>
</reference>